<feature type="domain" description="Flavin reductase like" evidence="2">
    <location>
        <begin position="12"/>
        <end position="154"/>
    </location>
</feature>
<organism evidence="3 4">
    <name type="scientific">Pueribacillus theae</name>
    <dbReference type="NCBI Taxonomy" id="2171751"/>
    <lineage>
        <taxon>Bacteria</taxon>
        <taxon>Bacillati</taxon>
        <taxon>Bacillota</taxon>
        <taxon>Bacilli</taxon>
        <taxon>Bacillales</taxon>
        <taxon>Bacillaceae</taxon>
        <taxon>Pueribacillus</taxon>
    </lineage>
</organism>
<dbReference type="SUPFAM" id="SSF50475">
    <property type="entry name" value="FMN-binding split barrel"/>
    <property type="match status" value="1"/>
</dbReference>
<evidence type="ECO:0000313" key="3">
    <source>
        <dbReference type="EMBL" id="PWA12538.1"/>
    </source>
</evidence>
<dbReference type="InterPro" id="IPR012349">
    <property type="entry name" value="Split_barrel_FMN-bd"/>
</dbReference>
<dbReference type="GO" id="GO:0010181">
    <property type="term" value="F:FMN binding"/>
    <property type="evidence" value="ECO:0007669"/>
    <property type="project" value="InterPro"/>
</dbReference>
<dbReference type="Pfam" id="PF01613">
    <property type="entry name" value="Flavin_Reduct"/>
    <property type="match status" value="1"/>
</dbReference>
<name>A0A2U1K6L6_9BACI</name>
<dbReference type="PANTHER" id="PTHR30466">
    <property type="entry name" value="FLAVIN REDUCTASE"/>
    <property type="match status" value="1"/>
</dbReference>
<dbReference type="GO" id="GO:0006208">
    <property type="term" value="P:pyrimidine nucleobase catabolic process"/>
    <property type="evidence" value="ECO:0007669"/>
    <property type="project" value="TreeGrafter"/>
</dbReference>
<protein>
    <submittedName>
        <fullName evidence="3">Flavin reductase</fullName>
    </submittedName>
</protein>
<dbReference type="Gene3D" id="2.30.110.10">
    <property type="entry name" value="Electron Transport, Fmn-binding Protein, Chain A"/>
    <property type="match status" value="1"/>
</dbReference>
<keyword evidence="4" id="KW-1185">Reference proteome</keyword>
<dbReference type="InterPro" id="IPR002563">
    <property type="entry name" value="Flavin_Rdtase-like_dom"/>
</dbReference>
<evidence type="ECO:0000259" key="2">
    <source>
        <dbReference type="SMART" id="SM00903"/>
    </source>
</evidence>
<proteinExistence type="predicted"/>
<reference evidence="3 4" key="1">
    <citation type="submission" date="2018-04" db="EMBL/GenBank/DDBJ databases">
        <title>Camelliibacillus theae gen. nov., sp. nov., isolated from Pu'er tea.</title>
        <authorList>
            <person name="Niu L."/>
        </authorList>
    </citation>
    <scope>NUCLEOTIDE SEQUENCE [LARGE SCALE GENOMIC DNA]</scope>
    <source>
        <strain evidence="3 4">T8</strain>
    </source>
</reference>
<dbReference type="GO" id="GO:0042602">
    <property type="term" value="F:riboflavin reductase (NADPH) activity"/>
    <property type="evidence" value="ECO:0007669"/>
    <property type="project" value="TreeGrafter"/>
</dbReference>
<comment type="caution">
    <text evidence="3">The sequence shown here is derived from an EMBL/GenBank/DDBJ whole genome shotgun (WGS) entry which is preliminary data.</text>
</comment>
<dbReference type="EMBL" id="QCZG01000008">
    <property type="protein sequence ID" value="PWA12538.1"/>
    <property type="molecule type" value="Genomic_DNA"/>
</dbReference>
<dbReference type="SMART" id="SM00903">
    <property type="entry name" value="Flavin_Reduct"/>
    <property type="match status" value="1"/>
</dbReference>
<gene>
    <name evidence="3" type="ORF">DCC39_05880</name>
</gene>
<evidence type="ECO:0000313" key="4">
    <source>
        <dbReference type="Proteomes" id="UP000245998"/>
    </source>
</evidence>
<evidence type="ECO:0000256" key="1">
    <source>
        <dbReference type="ARBA" id="ARBA00023002"/>
    </source>
</evidence>
<dbReference type="OrthoDB" id="9792858at2"/>
<dbReference type="RefSeq" id="WP_116553954.1">
    <property type="nucleotide sequence ID" value="NZ_QCZG01000008.1"/>
</dbReference>
<accession>A0A2U1K6L6</accession>
<dbReference type="Proteomes" id="UP000245998">
    <property type="component" value="Unassembled WGS sequence"/>
</dbReference>
<dbReference type="InterPro" id="IPR050268">
    <property type="entry name" value="NADH-dep_flavin_reductase"/>
</dbReference>
<dbReference type="PANTHER" id="PTHR30466:SF1">
    <property type="entry name" value="FMN REDUCTASE (NADH) RUTF"/>
    <property type="match status" value="1"/>
</dbReference>
<keyword evidence="1" id="KW-0560">Oxidoreductase</keyword>
<sequence>MNFDSREFRNAMGRFSTGVTVITVKGEEDVHAMTANAFSSVSLEPPIILICIDHRAKCLDLITKTGYFGVNFLKAEQINISKLFANQKVNEKPEFSFEITEEGVPLLDDALANLKCKVVKELEMGDHTVFFGEVLGLKNNEGSPLCFFQGKYRQLAENEAIV</sequence>
<dbReference type="AlphaFoldDB" id="A0A2U1K6L6"/>